<comment type="caution">
    <text evidence="2">The sequence shown here is derived from an EMBL/GenBank/DDBJ whole genome shotgun (WGS) entry which is preliminary data.</text>
</comment>
<feature type="domain" description="Endonuclease/exonuclease/phosphatase" evidence="1">
    <location>
        <begin position="91"/>
        <end position="333"/>
    </location>
</feature>
<dbReference type="InterPro" id="IPR005135">
    <property type="entry name" value="Endo/exonuclease/phosphatase"/>
</dbReference>
<evidence type="ECO:0000259" key="1">
    <source>
        <dbReference type="Pfam" id="PF03372"/>
    </source>
</evidence>
<dbReference type="OrthoDB" id="10253982at2759"/>
<organism evidence="2 3">
    <name type="scientific">Naegleria fowleri</name>
    <name type="common">Brain eating amoeba</name>
    <dbReference type="NCBI Taxonomy" id="5763"/>
    <lineage>
        <taxon>Eukaryota</taxon>
        <taxon>Discoba</taxon>
        <taxon>Heterolobosea</taxon>
        <taxon>Tetramitia</taxon>
        <taxon>Eutetramitia</taxon>
        <taxon>Vahlkampfiidae</taxon>
        <taxon>Naegleria</taxon>
    </lineage>
</organism>
<dbReference type="RefSeq" id="XP_044556847.1">
    <property type="nucleotide sequence ID" value="XM_044713828.1"/>
</dbReference>
<dbReference type="InterPro" id="IPR050410">
    <property type="entry name" value="CCR4/nocturin_mRNA_transcr"/>
</dbReference>
<dbReference type="VEuPathDB" id="AmoebaDB:FDP41_009828"/>
<dbReference type="VEuPathDB" id="AmoebaDB:NF0124490"/>
<evidence type="ECO:0000313" key="3">
    <source>
        <dbReference type="Proteomes" id="UP000444721"/>
    </source>
</evidence>
<dbReference type="Pfam" id="PF03372">
    <property type="entry name" value="Exo_endo_phos"/>
    <property type="match status" value="1"/>
</dbReference>
<dbReference type="GO" id="GO:0000175">
    <property type="term" value="F:3'-5'-RNA exonuclease activity"/>
    <property type="evidence" value="ECO:0007669"/>
    <property type="project" value="TreeGrafter"/>
</dbReference>
<dbReference type="SUPFAM" id="SSF56219">
    <property type="entry name" value="DNase I-like"/>
    <property type="match status" value="1"/>
</dbReference>
<keyword evidence="3" id="KW-1185">Reference proteome</keyword>
<dbReference type="Gene3D" id="3.60.10.10">
    <property type="entry name" value="Endonuclease/exonuclease/phosphatase"/>
    <property type="match status" value="1"/>
</dbReference>
<sequence length="350" mass="40269">MRPHKFHSVHVKDRIAGKIIPRFINNDVANNTNELGFSELQNEKPQHPTTLEQFSTPPSFSIYSQNLLASYWTDLDRYHFVEEPLSENYEWNGRIKKFMRDFTMHRPDVICLQEVEISLFEKDILGPMKLMGYNGIVQQKIGDFPVGVGCLYREEKFELIQVHERSSAIVLVLKLKESGKIIYVVSCHLLGDPRQPQVRINQLRSLFKHLKNYQKGQEDAIILCGDFNAEPNSATYKLVVDGYVKAHTMENGVEATSIETKHHLKLKSAYMEIFGEEPAFTLKTKNNALVTDYIFFSSNFLNIDKVMEVCEPCDISYICTKSHLPNSKYGSDHLALQAVFSFKDEHVVNK</sequence>
<proteinExistence type="predicted"/>
<dbReference type="VEuPathDB" id="AmoebaDB:NfTy_088410"/>
<evidence type="ECO:0000313" key="2">
    <source>
        <dbReference type="EMBL" id="KAF0972132.1"/>
    </source>
</evidence>
<dbReference type="InterPro" id="IPR036691">
    <property type="entry name" value="Endo/exonu/phosph_ase_sf"/>
</dbReference>
<dbReference type="EMBL" id="VFQX01000072">
    <property type="protein sequence ID" value="KAF0972132.1"/>
    <property type="molecule type" value="Genomic_DNA"/>
</dbReference>
<dbReference type="PANTHER" id="PTHR12121:SF36">
    <property type="entry name" value="ENDONUCLEASE_EXONUCLEASE_PHOSPHATASE DOMAIN-CONTAINING PROTEIN"/>
    <property type="match status" value="1"/>
</dbReference>
<protein>
    <recommendedName>
        <fullName evidence="1">Endonuclease/exonuclease/phosphatase domain-containing protein</fullName>
    </recommendedName>
</protein>
<dbReference type="OMA" id="DFIWASC"/>
<dbReference type="PANTHER" id="PTHR12121">
    <property type="entry name" value="CARBON CATABOLITE REPRESSOR PROTEIN 4"/>
    <property type="match status" value="1"/>
</dbReference>
<reference evidence="2 3" key="1">
    <citation type="journal article" date="2019" name="Sci. Rep.">
        <title>Nanopore sequencing improves the draft genome of the human pathogenic amoeba Naegleria fowleri.</title>
        <authorList>
            <person name="Liechti N."/>
            <person name="Schurch N."/>
            <person name="Bruggmann R."/>
            <person name="Wittwer M."/>
        </authorList>
    </citation>
    <scope>NUCLEOTIDE SEQUENCE [LARGE SCALE GENOMIC DNA]</scope>
    <source>
        <strain evidence="2 3">ATCC 30894</strain>
    </source>
</reference>
<dbReference type="AlphaFoldDB" id="A0A6A5BAN0"/>
<gene>
    <name evidence="2" type="ORF">FDP41_009828</name>
</gene>
<name>A0A6A5BAN0_NAEFO</name>
<dbReference type="Proteomes" id="UP000444721">
    <property type="component" value="Unassembled WGS sequence"/>
</dbReference>
<dbReference type="GeneID" id="68117043"/>
<accession>A0A6A5BAN0</accession>